<evidence type="ECO:0000313" key="3">
    <source>
        <dbReference type="Proteomes" id="UP000008909"/>
    </source>
</evidence>
<accession>G7YUT7</accession>
<reference key="2">
    <citation type="submission" date="2011-10" db="EMBL/GenBank/DDBJ databases">
        <title>The genome and transcriptome sequence of Clonorchis sinensis provide insights into the carcinogenic liver fluke.</title>
        <authorList>
            <person name="Wang X."/>
            <person name="Huang Y."/>
            <person name="Chen W."/>
            <person name="Liu H."/>
            <person name="Guo L."/>
            <person name="Chen Y."/>
            <person name="Luo F."/>
            <person name="Zhou W."/>
            <person name="Sun J."/>
            <person name="Mao Q."/>
            <person name="Liang P."/>
            <person name="Zhou C."/>
            <person name="Tian Y."/>
            <person name="Men J."/>
            <person name="Lv X."/>
            <person name="Huang L."/>
            <person name="Zhou J."/>
            <person name="Hu Y."/>
            <person name="Li R."/>
            <person name="Zhang F."/>
            <person name="Lei H."/>
            <person name="Li X."/>
            <person name="Hu X."/>
            <person name="Liang C."/>
            <person name="Xu J."/>
            <person name="Wu Z."/>
            <person name="Yu X."/>
        </authorList>
    </citation>
    <scope>NUCLEOTIDE SEQUENCE</scope>
    <source>
        <strain>Henan</strain>
    </source>
</reference>
<organism evidence="2 3">
    <name type="scientific">Clonorchis sinensis</name>
    <name type="common">Chinese liver fluke</name>
    <dbReference type="NCBI Taxonomy" id="79923"/>
    <lineage>
        <taxon>Eukaryota</taxon>
        <taxon>Metazoa</taxon>
        <taxon>Spiralia</taxon>
        <taxon>Lophotrochozoa</taxon>
        <taxon>Platyhelminthes</taxon>
        <taxon>Trematoda</taxon>
        <taxon>Digenea</taxon>
        <taxon>Opisthorchiida</taxon>
        <taxon>Opisthorchiata</taxon>
        <taxon>Opisthorchiidae</taxon>
        <taxon>Clonorchis</taxon>
    </lineage>
</organism>
<proteinExistence type="predicted"/>
<feature type="region of interest" description="Disordered" evidence="1">
    <location>
        <begin position="1"/>
        <end position="35"/>
    </location>
</feature>
<name>G7YUT7_CLOSI</name>
<dbReference type="Proteomes" id="UP000008909">
    <property type="component" value="Unassembled WGS sequence"/>
</dbReference>
<reference evidence="2" key="1">
    <citation type="journal article" date="2011" name="Genome Biol.">
        <title>The draft genome of the carcinogenic human liver fluke Clonorchis sinensis.</title>
        <authorList>
            <person name="Wang X."/>
            <person name="Chen W."/>
            <person name="Huang Y."/>
            <person name="Sun J."/>
            <person name="Men J."/>
            <person name="Liu H."/>
            <person name="Luo F."/>
            <person name="Guo L."/>
            <person name="Lv X."/>
            <person name="Deng C."/>
            <person name="Zhou C."/>
            <person name="Fan Y."/>
            <person name="Li X."/>
            <person name="Huang L."/>
            <person name="Hu Y."/>
            <person name="Liang C."/>
            <person name="Hu X."/>
            <person name="Xu J."/>
            <person name="Yu X."/>
        </authorList>
    </citation>
    <scope>NUCLEOTIDE SEQUENCE [LARGE SCALE GENOMIC DNA]</scope>
    <source>
        <strain evidence="2">Henan</strain>
    </source>
</reference>
<keyword evidence="3" id="KW-1185">Reference proteome</keyword>
<evidence type="ECO:0000313" key="2">
    <source>
        <dbReference type="EMBL" id="GAA56717.1"/>
    </source>
</evidence>
<sequence length="219" mass="24396">MMLPAPSGQAGPLQPAQPLEEPSGPEWNIETNPPSATEIQREISIVKRNKAPGANGFHPALFKEGGDVLVVIMILMDSMTSVLNTDVSLPFYSKSTAQVRIRIVDFLNNNPELKLHCHVAPLSPDSELTSAFLCRKTSVTANSLCVDPKTQTPQWGEIAFNAIGNRSHGYTFHAELLVGRVLLDAFYFCKFRNKWGELNSNMVEVQDVYYYQIELDRSK</sequence>
<protein>
    <submittedName>
        <fullName evidence="2">Uncharacterized protein</fullName>
    </submittedName>
</protein>
<dbReference type="EMBL" id="DF144351">
    <property type="protein sequence ID" value="GAA56717.1"/>
    <property type="molecule type" value="Genomic_DNA"/>
</dbReference>
<dbReference type="AlphaFoldDB" id="G7YUT7"/>
<gene>
    <name evidence="2" type="ORF">CLF_111407</name>
</gene>
<evidence type="ECO:0000256" key="1">
    <source>
        <dbReference type="SAM" id="MobiDB-lite"/>
    </source>
</evidence>